<evidence type="ECO:0000256" key="4">
    <source>
        <dbReference type="SAM" id="MobiDB-lite"/>
    </source>
</evidence>
<feature type="compositionally biased region" description="Polar residues" evidence="4">
    <location>
        <begin position="298"/>
        <end position="312"/>
    </location>
</feature>
<accession>A0A254TYW8</accession>
<dbReference type="InterPro" id="IPR023780">
    <property type="entry name" value="Chromo_domain"/>
</dbReference>
<comment type="subcellular location">
    <subcellularLocation>
        <location evidence="1">Nucleus</location>
    </subcellularLocation>
</comment>
<dbReference type="VEuPathDB" id="FungiDB:ATCC64974_22360"/>
<dbReference type="AlphaFoldDB" id="A0A254TYW8"/>
<evidence type="ECO:0000256" key="2">
    <source>
        <dbReference type="ARBA" id="ARBA00011353"/>
    </source>
</evidence>
<sequence>MRSSTVPRSPYQYLSSPQPAFKVEDTIQPTFTTELHFSSPTSLQPSAALEGSKRDTEFQPKIRADLLFRDGIRAGDTHNSCMGVYDKGSKTLDAPNTLPVGLEETMLNEDFMETSQPRQTTNDTYLFTMDELQADSPYVDVSLDSPPLREHKQDFGESPLNGYDMNCLAGSFRNQSTHQNPTPHGYETSARQNGSEEKGGCSEKLTACKRNSIEVEPEMLPPKRLKTDQSSKSLSTGTADNRLGDSSIHFSATNTVPINSVTLSPDEDHQRANSTSQVAQRANTGTSDQGALRVRRSCSLNLRSAQTHSVSADENGVKQKPAHDQNAHQPRRSVRLKPQVVVESDGPDSTPTKPTLSNSDKRPAQRIKPRKPRGRPAKKASTAKATPRENEYKFTSLRSHFLSTPLDMRLQFVSWLFEAVLPRCMHDSKAVTNSPSQVCNAGSEEEWEVEEVVASRVFRGRLQYQVRWKGYDSDETWYPAHGFKGAPYKVRDFHATCPHQPGPPKRLEEWVRSWQMGHDLEDTPDDDLAKQWN</sequence>
<feature type="compositionally biased region" description="Polar residues" evidence="4">
    <location>
        <begin position="172"/>
        <end position="182"/>
    </location>
</feature>
<feature type="compositionally biased region" description="Basic and acidic residues" evidence="4">
    <location>
        <begin position="315"/>
        <end position="326"/>
    </location>
</feature>
<feature type="compositionally biased region" description="Polar residues" evidence="4">
    <location>
        <begin position="347"/>
        <end position="358"/>
    </location>
</feature>
<dbReference type="CDD" id="cd00024">
    <property type="entry name" value="CD_CSD"/>
    <property type="match status" value="1"/>
</dbReference>
<feature type="compositionally biased region" description="Polar residues" evidence="4">
    <location>
        <begin position="272"/>
        <end position="289"/>
    </location>
</feature>
<dbReference type="EMBL" id="NKJJ02000004">
    <property type="protein sequence ID" value="TPR12011.1"/>
    <property type="molecule type" value="Genomic_DNA"/>
</dbReference>
<feature type="region of interest" description="Disordered" evidence="4">
    <location>
        <begin position="36"/>
        <end position="56"/>
    </location>
</feature>
<dbReference type="Pfam" id="PF00385">
    <property type="entry name" value="Chromo"/>
    <property type="match status" value="1"/>
</dbReference>
<feature type="compositionally biased region" description="Polar residues" evidence="4">
    <location>
        <begin position="228"/>
        <end position="239"/>
    </location>
</feature>
<evidence type="ECO:0000256" key="1">
    <source>
        <dbReference type="ARBA" id="ARBA00004123"/>
    </source>
</evidence>
<gene>
    <name evidence="5" type="ORF">CAN33_0051580</name>
</gene>
<dbReference type="SUPFAM" id="SSF54160">
    <property type="entry name" value="Chromo domain-like"/>
    <property type="match status" value="1"/>
</dbReference>
<dbReference type="SMART" id="SM00298">
    <property type="entry name" value="CHROMO"/>
    <property type="match status" value="1"/>
</dbReference>
<dbReference type="InterPro" id="IPR051219">
    <property type="entry name" value="Heterochromatin_chromo-domain"/>
</dbReference>
<dbReference type="Proteomes" id="UP000197666">
    <property type="component" value="Unassembled WGS sequence"/>
</dbReference>
<dbReference type="PANTHER" id="PTHR22812">
    <property type="entry name" value="CHROMOBOX PROTEIN"/>
    <property type="match status" value="1"/>
</dbReference>
<proteinExistence type="predicted"/>
<comment type="subunit">
    <text evidence="2">Component of the NuA4 histone acetyltransferase complex.</text>
</comment>
<dbReference type="GO" id="GO:0005634">
    <property type="term" value="C:nucleus"/>
    <property type="evidence" value="ECO:0007669"/>
    <property type="project" value="UniProtKB-SubCell"/>
</dbReference>
<evidence type="ECO:0000256" key="3">
    <source>
        <dbReference type="ARBA" id="ARBA00023242"/>
    </source>
</evidence>
<organism evidence="5 6">
    <name type="scientific">Aspergillus niger</name>
    <dbReference type="NCBI Taxonomy" id="5061"/>
    <lineage>
        <taxon>Eukaryota</taxon>
        <taxon>Fungi</taxon>
        <taxon>Dikarya</taxon>
        <taxon>Ascomycota</taxon>
        <taxon>Pezizomycotina</taxon>
        <taxon>Eurotiomycetes</taxon>
        <taxon>Eurotiomycetidae</taxon>
        <taxon>Eurotiales</taxon>
        <taxon>Aspergillaceae</taxon>
        <taxon>Aspergillus</taxon>
        <taxon>Aspergillus subgen. Circumdati</taxon>
    </lineage>
</organism>
<keyword evidence="3" id="KW-0539">Nucleus</keyword>
<dbReference type="InterPro" id="IPR000953">
    <property type="entry name" value="Chromo/chromo_shadow_dom"/>
</dbReference>
<dbReference type="PROSITE" id="PS50013">
    <property type="entry name" value="CHROMO_2"/>
    <property type="match status" value="1"/>
</dbReference>
<evidence type="ECO:0000313" key="6">
    <source>
        <dbReference type="Proteomes" id="UP000197666"/>
    </source>
</evidence>
<feature type="compositionally biased region" description="Basic residues" evidence="4">
    <location>
        <begin position="364"/>
        <end position="378"/>
    </location>
</feature>
<name>A0A254TYW8_ASPNG</name>
<feature type="compositionally biased region" description="Polar residues" evidence="4">
    <location>
        <begin position="248"/>
        <end position="263"/>
    </location>
</feature>
<reference evidence="6" key="1">
    <citation type="submission" date="2018-10" db="EMBL/GenBank/DDBJ databases">
        <title>FDA dAtabase for Regulatory Grade micrObial Sequences (FDA-ARGOS): Supporting development and validation of Infectious Disease Dx tests.</title>
        <authorList>
            <person name="Kerrigan L."/>
            <person name="Tallon L."/>
            <person name="Sadzewicz L."/>
            <person name="Sengamalay N."/>
            <person name="Ott S."/>
            <person name="Godinez A."/>
            <person name="Nagaraj S."/>
            <person name="Vavikolanu K."/>
            <person name="Nadendla S."/>
            <person name="George J."/>
            <person name="Sichtig H."/>
        </authorList>
    </citation>
    <scope>NUCLEOTIDE SEQUENCE [LARGE SCALE GENOMIC DNA]</scope>
    <source>
        <strain evidence="6">FDAARGOS_311</strain>
    </source>
</reference>
<dbReference type="GO" id="GO:0006338">
    <property type="term" value="P:chromatin remodeling"/>
    <property type="evidence" value="ECO:0007669"/>
    <property type="project" value="UniProtKB-ARBA"/>
</dbReference>
<dbReference type="Gene3D" id="2.40.50.40">
    <property type="match status" value="1"/>
</dbReference>
<protein>
    <submittedName>
        <fullName evidence="5">Uncharacterized protein</fullName>
    </submittedName>
</protein>
<comment type="caution">
    <text evidence="5">The sequence shown here is derived from an EMBL/GenBank/DDBJ whole genome shotgun (WGS) entry which is preliminary data.</text>
</comment>
<feature type="region of interest" description="Disordered" evidence="4">
    <location>
        <begin position="171"/>
        <end position="389"/>
    </location>
</feature>
<evidence type="ECO:0000313" key="5">
    <source>
        <dbReference type="EMBL" id="TPR12011.1"/>
    </source>
</evidence>
<dbReference type="InterPro" id="IPR016197">
    <property type="entry name" value="Chromo-like_dom_sf"/>
</dbReference>
<feature type="compositionally biased region" description="Polar residues" evidence="4">
    <location>
        <begin position="36"/>
        <end position="45"/>
    </location>
</feature>